<name>A0A0J7XVV9_9SPHN</name>
<protein>
    <recommendedName>
        <fullName evidence="1">Phytase-like domain-containing protein</fullName>
    </recommendedName>
</protein>
<dbReference type="InterPro" id="IPR027372">
    <property type="entry name" value="Phytase-like_dom"/>
</dbReference>
<proteinExistence type="predicted"/>
<dbReference type="Pfam" id="PF13449">
    <property type="entry name" value="Phytase-like"/>
    <property type="match status" value="1"/>
</dbReference>
<dbReference type="RefSeq" id="WP_066605661.1">
    <property type="nucleotide sequence ID" value="NZ_KQ130434.1"/>
</dbReference>
<dbReference type="Proteomes" id="UP000052232">
    <property type="component" value="Unassembled WGS sequence"/>
</dbReference>
<comment type="caution">
    <text evidence="2">The sequence shown here is derived from an EMBL/GenBank/DDBJ whole genome shotgun (WGS) entry which is preliminary data.</text>
</comment>
<dbReference type="EMBL" id="JACT01000002">
    <property type="protein sequence ID" value="KMS55851.1"/>
    <property type="molecule type" value="Genomic_DNA"/>
</dbReference>
<reference evidence="2 3" key="1">
    <citation type="journal article" date="2015" name="G3 (Bethesda)">
        <title>Insights into Ongoing Evolution of the Hexachlorocyclohexane Catabolic Pathway from Comparative Genomics of Ten Sphingomonadaceae Strains.</title>
        <authorList>
            <person name="Pearce S.L."/>
            <person name="Oakeshott J.G."/>
            <person name="Pandey G."/>
        </authorList>
    </citation>
    <scope>NUCLEOTIDE SEQUENCE [LARGE SCALE GENOMIC DNA]</scope>
    <source>
        <strain evidence="2 3">LL01</strain>
    </source>
</reference>
<gene>
    <name evidence="2" type="ORF">V473_14130</name>
</gene>
<evidence type="ECO:0000259" key="1">
    <source>
        <dbReference type="Pfam" id="PF13449"/>
    </source>
</evidence>
<dbReference type="PATRIC" id="fig|1420583.3.peg.2635"/>
<sequence>MQRILIVLALAVLLLPAPHMGKPETVTAGALLVTARALPLSSIDPTLDHVGVLAYLGGWELKSANPGFGGLSSLLVSPAGDMLGLSDSGILMGFHIGPGEGEGHPFIAPLPVRAQDRHRPWWAWDSESMTRDPATGRYWVGFELQQAICRYAPGFARVEACRTWPEILAWPKTGSIESLARLPDGRFLAIGEMGMTPDGRHDTLLFASDPAEKDTPAPIHMRYTPPRGYRPTDAVALDDRHLLVLNRRLTMEQLFTATIAIVELPEKLEPGTDLKARTLARLAPPLLADNFEGIAVSRERGRPIIWIVSDDNHEFFQRTLLLKFELLKFGLPDDPSR</sequence>
<evidence type="ECO:0000313" key="2">
    <source>
        <dbReference type="EMBL" id="KMS55851.1"/>
    </source>
</evidence>
<accession>A0A0J7XVV9</accession>
<dbReference type="AlphaFoldDB" id="A0A0J7XVV9"/>
<dbReference type="STRING" id="1420583.V473_14130"/>
<dbReference type="InterPro" id="IPR014567">
    <property type="entry name" value="UCP031900"/>
</dbReference>
<feature type="domain" description="Phytase-like" evidence="1">
    <location>
        <begin position="67"/>
        <end position="313"/>
    </location>
</feature>
<evidence type="ECO:0000313" key="3">
    <source>
        <dbReference type="Proteomes" id="UP000052232"/>
    </source>
</evidence>
<organism evidence="2 3">
    <name type="scientific">Sphingobium cupriresistens LL01</name>
    <dbReference type="NCBI Taxonomy" id="1420583"/>
    <lineage>
        <taxon>Bacteria</taxon>
        <taxon>Pseudomonadati</taxon>
        <taxon>Pseudomonadota</taxon>
        <taxon>Alphaproteobacteria</taxon>
        <taxon>Sphingomonadales</taxon>
        <taxon>Sphingomonadaceae</taxon>
        <taxon>Sphingobium</taxon>
    </lineage>
</organism>
<keyword evidence="3" id="KW-1185">Reference proteome</keyword>
<dbReference type="PIRSF" id="PIRSF031900">
    <property type="entry name" value="UCP031900"/>
    <property type="match status" value="1"/>
</dbReference>